<comment type="caution">
    <text evidence="1">The sequence shown here is derived from an EMBL/GenBank/DDBJ whole genome shotgun (WGS) entry which is preliminary data.</text>
</comment>
<organism evidence="1 2">
    <name type="scientific">Dallia pectoralis</name>
    <name type="common">Alaska blackfish</name>
    <dbReference type="NCBI Taxonomy" id="75939"/>
    <lineage>
        <taxon>Eukaryota</taxon>
        <taxon>Metazoa</taxon>
        <taxon>Chordata</taxon>
        <taxon>Craniata</taxon>
        <taxon>Vertebrata</taxon>
        <taxon>Euteleostomi</taxon>
        <taxon>Actinopterygii</taxon>
        <taxon>Neopterygii</taxon>
        <taxon>Teleostei</taxon>
        <taxon>Protacanthopterygii</taxon>
        <taxon>Esociformes</taxon>
        <taxon>Umbridae</taxon>
        <taxon>Dallia</taxon>
    </lineage>
</organism>
<dbReference type="Proteomes" id="UP001157502">
    <property type="component" value="Chromosome 4"/>
</dbReference>
<evidence type="ECO:0000313" key="1">
    <source>
        <dbReference type="EMBL" id="KAJ8012513.1"/>
    </source>
</evidence>
<keyword evidence="2" id="KW-1185">Reference proteome</keyword>
<proteinExistence type="predicted"/>
<evidence type="ECO:0000313" key="2">
    <source>
        <dbReference type="Proteomes" id="UP001157502"/>
    </source>
</evidence>
<sequence>MEIKTYRAYGQARVLLRLRREKRKVDKRDPIGLKQGLLACGEEVAKEIELAIVSETPSIDCWSCLRVEGRGEGLNDRGG</sequence>
<protein>
    <submittedName>
        <fullName evidence="1">Uncharacterized protein</fullName>
    </submittedName>
</protein>
<reference evidence="1" key="1">
    <citation type="submission" date="2021-05" db="EMBL/GenBank/DDBJ databases">
        <authorList>
            <person name="Pan Q."/>
            <person name="Jouanno E."/>
            <person name="Zahm M."/>
            <person name="Klopp C."/>
            <person name="Cabau C."/>
            <person name="Louis A."/>
            <person name="Berthelot C."/>
            <person name="Parey E."/>
            <person name="Roest Crollius H."/>
            <person name="Montfort J."/>
            <person name="Robinson-Rechavi M."/>
            <person name="Bouchez O."/>
            <person name="Lampietro C."/>
            <person name="Lopez Roques C."/>
            <person name="Donnadieu C."/>
            <person name="Postlethwait J."/>
            <person name="Bobe J."/>
            <person name="Dillon D."/>
            <person name="Chandos A."/>
            <person name="von Hippel F."/>
            <person name="Guiguen Y."/>
        </authorList>
    </citation>
    <scope>NUCLEOTIDE SEQUENCE</scope>
    <source>
        <strain evidence="1">YG-Jan2019</strain>
    </source>
</reference>
<dbReference type="EMBL" id="CM055731">
    <property type="protein sequence ID" value="KAJ8012513.1"/>
    <property type="molecule type" value="Genomic_DNA"/>
</dbReference>
<accession>A0ACC2H9M6</accession>
<gene>
    <name evidence="1" type="ORF">DPEC_G00043600</name>
</gene>
<name>A0ACC2H9M6_DALPE</name>